<dbReference type="AlphaFoldDB" id="A0AAD3HPR7"/>
<evidence type="ECO:0000259" key="7">
    <source>
        <dbReference type="PROSITE" id="PS51228"/>
    </source>
</evidence>
<dbReference type="InterPro" id="IPR000582">
    <property type="entry name" value="Acyl-CoA-binding_protein"/>
</dbReference>
<feature type="compositionally biased region" description="Low complexity" evidence="6">
    <location>
        <begin position="228"/>
        <end position="238"/>
    </location>
</feature>
<comment type="similarity">
    <text evidence="1">Belongs to the ACBP family.</text>
</comment>
<dbReference type="EMBL" id="BMAR01000023">
    <property type="protein sequence ID" value="GFR48456.1"/>
    <property type="molecule type" value="Genomic_DNA"/>
</dbReference>
<dbReference type="InterPro" id="IPR056819">
    <property type="entry name" value="ACBP4-6_C"/>
</dbReference>
<sequence length="712" mass="72973">MSSQCPLAYPDKFHAAAKFWSLKPKGSKPLAQENELLLYALKQQATVGPNTTPRPWGWGNGVESTKWQGWKELGNMTSIEAMRLFVKALDEEQPDWWALLQQAEGGAQGSPDPAAAAGDAAAAAADGASQPDPQQPPQPPQQPQGEVRAVVDQAEEGVWRQVETVGAGAEGGAARKPLPRYESAAAVVGECVYVLGGNYGGRYLSDVWSLHLPSATWEHLTLHRGTTAAAGGEQAEQQAGGGAEGGSGGGFPALAGHSVTAWNGKLYVLGGHSKSKLPGPMPLRLVDPAARTWSEPPTAGSPPAARGGHAAVLLGSQLWVLCGEDGGRRALGDVWVLDLESLTWSCPEITGPAPPGRSACCAALYQERYILMFGGGSVSSCFSDLHLLDTVTLRWGQPGQSGAKISPRAGHAGALLGATWFIVGGGNNVRGCTDLLAADLGGLGGGEGEGEGGKTAAGAAAAGHVRWRVVASVALRDPLSSEGISLVALPPSASSPASPRTLLAFGGYNGRYLNTLSVFRAPELSAGSSGVQGEGEGKAAAAPPTAATAAEEQAPAAAAPPQQQQQQVSPTQPLAAPAAAAAGEPPAPASPSARLVAELRQQVAELRAALEGARREAEGAIRESAAAAEGAATELGLLRKQLAGAQGALAEANKALDESRAALGSEQARVLKLEAQCAEMQAKLASLGELERELERHRRAAREAAEREAAAG</sequence>
<dbReference type="Gene3D" id="1.20.80.10">
    <property type="match status" value="1"/>
</dbReference>
<keyword evidence="5" id="KW-0175">Coiled coil</keyword>
<dbReference type="SUPFAM" id="SSF47027">
    <property type="entry name" value="Acyl-CoA binding protein"/>
    <property type="match status" value="1"/>
</dbReference>
<accession>A0AAD3HPR7</accession>
<evidence type="ECO:0000256" key="2">
    <source>
        <dbReference type="ARBA" id="ARBA00022441"/>
    </source>
</evidence>
<protein>
    <recommendedName>
        <fullName evidence="7">ACB domain-containing protein</fullName>
    </recommendedName>
</protein>
<dbReference type="InterPro" id="IPR015915">
    <property type="entry name" value="Kelch-typ_b-propeller"/>
</dbReference>
<proteinExistence type="inferred from homology"/>
<feature type="domain" description="ACB" evidence="7">
    <location>
        <begin position="9"/>
        <end position="98"/>
    </location>
</feature>
<feature type="compositionally biased region" description="Low complexity" evidence="6">
    <location>
        <begin position="539"/>
        <end position="584"/>
    </location>
</feature>
<feature type="compositionally biased region" description="Pro residues" evidence="6">
    <location>
        <begin position="133"/>
        <end position="142"/>
    </location>
</feature>
<dbReference type="PANTHER" id="PTHR46093:SF3">
    <property type="entry name" value="ACYL-COA-BINDING DOMAIN-CONTAINING PROTEIN 4"/>
    <property type="match status" value="1"/>
</dbReference>
<dbReference type="PANTHER" id="PTHR46093">
    <property type="entry name" value="ACYL-COA-BINDING DOMAIN-CONTAINING PROTEIN 5"/>
    <property type="match status" value="1"/>
</dbReference>
<evidence type="ECO:0000256" key="5">
    <source>
        <dbReference type="SAM" id="Coils"/>
    </source>
</evidence>
<name>A0AAD3HPR7_9CHLO</name>
<feature type="coiled-coil region" evidence="5">
    <location>
        <begin position="596"/>
        <end position="707"/>
    </location>
</feature>
<gene>
    <name evidence="8" type="ORF">Agub_g10359</name>
</gene>
<evidence type="ECO:0000313" key="8">
    <source>
        <dbReference type="EMBL" id="GFR48456.1"/>
    </source>
</evidence>
<feature type="compositionally biased region" description="Low complexity" evidence="6">
    <location>
        <begin position="109"/>
        <end position="132"/>
    </location>
</feature>
<evidence type="ECO:0000256" key="4">
    <source>
        <dbReference type="ARBA" id="ARBA00023121"/>
    </source>
</evidence>
<reference evidence="8 9" key="1">
    <citation type="journal article" date="2021" name="Sci. Rep.">
        <title>Genome sequencing of the multicellular alga Astrephomene provides insights into convergent evolution of germ-soma differentiation.</title>
        <authorList>
            <person name="Yamashita S."/>
            <person name="Yamamoto K."/>
            <person name="Matsuzaki R."/>
            <person name="Suzuki S."/>
            <person name="Yamaguchi H."/>
            <person name="Hirooka S."/>
            <person name="Minakuchi Y."/>
            <person name="Miyagishima S."/>
            <person name="Kawachi M."/>
            <person name="Toyoda A."/>
            <person name="Nozaki H."/>
        </authorList>
    </citation>
    <scope>NUCLEOTIDE SEQUENCE [LARGE SCALE GENOMIC DNA]</scope>
    <source>
        <strain evidence="8 9">NIES-4017</strain>
    </source>
</reference>
<dbReference type="Pfam" id="PF00887">
    <property type="entry name" value="ACBP"/>
    <property type="match status" value="1"/>
</dbReference>
<evidence type="ECO:0000313" key="9">
    <source>
        <dbReference type="Proteomes" id="UP001054857"/>
    </source>
</evidence>
<dbReference type="Pfam" id="PF24922">
    <property type="entry name" value="ACBP4_C"/>
    <property type="match status" value="1"/>
</dbReference>
<evidence type="ECO:0000256" key="6">
    <source>
        <dbReference type="SAM" id="MobiDB-lite"/>
    </source>
</evidence>
<evidence type="ECO:0000256" key="1">
    <source>
        <dbReference type="ARBA" id="ARBA00005567"/>
    </source>
</evidence>
<dbReference type="PROSITE" id="PS51228">
    <property type="entry name" value="ACB_2"/>
    <property type="match status" value="1"/>
</dbReference>
<feature type="region of interest" description="Disordered" evidence="6">
    <location>
        <begin position="104"/>
        <end position="146"/>
    </location>
</feature>
<dbReference type="InterPro" id="IPR014352">
    <property type="entry name" value="FERM/acyl-CoA-bd_prot_sf"/>
</dbReference>
<dbReference type="InterPro" id="IPR035984">
    <property type="entry name" value="Acyl-CoA-binding_sf"/>
</dbReference>
<feature type="compositionally biased region" description="Gly residues" evidence="6">
    <location>
        <begin position="239"/>
        <end position="249"/>
    </location>
</feature>
<dbReference type="Pfam" id="PF24681">
    <property type="entry name" value="Kelch_KLHDC2_KLHL20_DRC7"/>
    <property type="match status" value="1"/>
</dbReference>
<dbReference type="InterPro" id="IPR006652">
    <property type="entry name" value="Kelch_1"/>
</dbReference>
<dbReference type="Pfam" id="PF01344">
    <property type="entry name" value="Kelch_1"/>
    <property type="match status" value="1"/>
</dbReference>
<keyword evidence="9" id="KW-1185">Reference proteome</keyword>
<organism evidence="8 9">
    <name type="scientific">Astrephomene gubernaculifera</name>
    <dbReference type="NCBI Taxonomy" id="47775"/>
    <lineage>
        <taxon>Eukaryota</taxon>
        <taxon>Viridiplantae</taxon>
        <taxon>Chlorophyta</taxon>
        <taxon>core chlorophytes</taxon>
        <taxon>Chlorophyceae</taxon>
        <taxon>CS clade</taxon>
        <taxon>Chlamydomonadales</taxon>
        <taxon>Astrephomenaceae</taxon>
        <taxon>Astrephomene</taxon>
    </lineage>
</organism>
<dbReference type="SUPFAM" id="SSF117281">
    <property type="entry name" value="Kelch motif"/>
    <property type="match status" value="1"/>
</dbReference>
<keyword evidence="2" id="KW-0880">Kelch repeat</keyword>
<dbReference type="Gene3D" id="2.120.10.80">
    <property type="entry name" value="Kelch-type beta propeller"/>
    <property type="match status" value="2"/>
</dbReference>
<feature type="region of interest" description="Disordered" evidence="6">
    <location>
        <begin position="227"/>
        <end position="249"/>
    </location>
</feature>
<keyword evidence="4" id="KW-0446">Lipid-binding</keyword>
<feature type="non-terminal residue" evidence="8">
    <location>
        <position position="1"/>
    </location>
</feature>
<feature type="region of interest" description="Disordered" evidence="6">
    <location>
        <begin position="527"/>
        <end position="593"/>
    </location>
</feature>
<evidence type="ECO:0000256" key="3">
    <source>
        <dbReference type="ARBA" id="ARBA00022737"/>
    </source>
</evidence>
<comment type="caution">
    <text evidence="8">The sequence shown here is derived from an EMBL/GenBank/DDBJ whole genome shotgun (WGS) entry which is preliminary data.</text>
</comment>
<keyword evidence="3" id="KW-0677">Repeat</keyword>
<dbReference type="GO" id="GO:0000062">
    <property type="term" value="F:fatty-acyl-CoA binding"/>
    <property type="evidence" value="ECO:0007669"/>
    <property type="project" value="InterPro"/>
</dbReference>
<dbReference type="Proteomes" id="UP001054857">
    <property type="component" value="Unassembled WGS sequence"/>
</dbReference>